<evidence type="ECO:0000256" key="1">
    <source>
        <dbReference type="ARBA" id="ARBA00004123"/>
    </source>
</evidence>
<feature type="domain" description="Zn(2)-C6 fungal-type" evidence="4">
    <location>
        <begin position="77"/>
        <end position="107"/>
    </location>
</feature>
<organism evidence="5 6">
    <name type="scientific">Pachysolen tannophilus NRRL Y-2460</name>
    <dbReference type="NCBI Taxonomy" id="669874"/>
    <lineage>
        <taxon>Eukaryota</taxon>
        <taxon>Fungi</taxon>
        <taxon>Dikarya</taxon>
        <taxon>Ascomycota</taxon>
        <taxon>Saccharomycotina</taxon>
        <taxon>Pichiomycetes</taxon>
        <taxon>Pachysolenaceae</taxon>
        <taxon>Pachysolen</taxon>
    </lineage>
</organism>
<evidence type="ECO:0000256" key="3">
    <source>
        <dbReference type="SAM" id="MobiDB-lite"/>
    </source>
</evidence>
<dbReference type="InterPro" id="IPR001138">
    <property type="entry name" value="Zn2Cys6_DnaBD"/>
</dbReference>
<dbReference type="GO" id="GO:0000981">
    <property type="term" value="F:DNA-binding transcription factor activity, RNA polymerase II-specific"/>
    <property type="evidence" value="ECO:0007669"/>
    <property type="project" value="InterPro"/>
</dbReference>
<dbReference type="Proteomes" id="UP000094236">
    <property type="component" value="Unassembled WGS sequence"/>
</dbReference>
<dbReference type="PROSITE" id="PS50048">
    <property type="entry name" value="ZN2_CY6_FUNGAL_2"/>
    <property type="match status" value="1"/>
</dbReference>
<gene>
    <name evidence="5" type="ORF">PACTADRAFT_48396</name>
</gene>
<name>A0A1E4TXQ1_PACTA</name>
<proteinExistence type="predicted"/>
<dbReference type="OrthoDB" id="3598904at2759"/>
<evidence type="ECO:0000313" key="5">
    <source>
        <dbReference type="EMBL" id="ODV96563.1"/>
    </source>
</evidence>
<dbReference type="GO" id="GO:0005634">
    <property type="term" value="C:nucleus"/>
    <property type="evidence" value="ECO:0007669"/>
    <property type="project" value="UniProtKB-SubCell"/>
</dbReference>
<dbReference type="GO" id="GO:0008270">
    <property type="term" value="F:zinc ion binding"/>
    <property type="evidence" value="ECO:0007669"/>
    <property type="project" value="InterPro"/>
</dbReference>
<dbReference type="EMBL" id="KV454012">
    <property type="protein sequence ID" value="ODV96563.1"/>
    <property type="molecule type" value="Genomic_DNA"/>
</dbReference>
<feature type="compositionally biased region" description="Basic and acidic residues" evidence="3">
    <location>
        <begin position="1"/>
        <end position="11"/>
    </location>
</feature>
<dbReference type="Gene3D" id="4.10.240.10">
    <property type="entry name" value="Zn(2)-C6 fungal-type DNA-binding domain"/>
    <property type="match status" value="1"/>
</dbReference>
<dbReference type="SMART" id="SM00066">
    <property type="entry name" value="GAL4"/>
    <property type="match status" value="1"/>
</dbReference>
<keyword evidence="6" id="KW-1185">Reference proteome</keyword>
<dbReference type="PANTHER" id="PTHR37534">
    <property type="entry name" value="TRANSCRIPTIONAL ACTIVATOR PROTEIN UGA3"/>
    <property type="match status" value="1"/>
</dbReference>
<protein>
    <recommendedName>
        <fullName evidence="4">Zn(2)-C6 fungal-type domain-containing protein</fullName>
    </recommendedName>
</protein>
<sequence length="700" mass="78995">MFNRDEDEKSNRNGSNSKEALLVPRSTESTSAAAALVTTASAKLVPVLKHEPFPKRIDKNNNNNNNSSSSKMRVKSGCFCCRKRKKKCDEVRPVCSGCKRNDLKCCWPQYPNQILPKDFKLSSETVIAIGEQIMDNNSKLKITSSPNFKFKKPQPQQQQQQQALAMAAFAQSIGPQVFQNKNLISESETESSPVNSEFGESILKFEDNDNNNNNNNDIEVSNIAGVDLVKNFQDVEAMNTMADNLTANFPLSSFSQWIPNVELSVTNSRLYYYFVNQFIPAITPTHSHPLLAPGQIFIPYASQSPVLREVFFSCGASLLAYRDTSFLKVATETYARSIRLISDSIRSHEVDGTEDWLLVAILTLCLRDRASGANGTRCANHLSAAYKMIKQREVQKIRQFNKVETSVSDLKIDNRVNDISITITPTERTLLESFIFNYSIVLYTCSHKALLDLPSPFKVFSELRNWLSVPIYQNCDVSWMNNPILGSALDEFEVTAKLNWLLRLHYCIDSQNENYVHTDDFWRIITSLKAKLDSVEESIQKNLEKINNIPDVIGENFNKKISLRSNLAVSSIIYHACCIVTQKMIDPSIPSYLPAIQKSADAILEEISINIPCTDHSSCLALWGLYICGLVTIDESQRQFLTAKLIEISNLLCSEVGTNILSILQKGWEREALEFKIYGETGFKVFDLLFDRVEVENISF</sequence>
<accession>A0A1E4TXQ1</accession>
<dbReference type="InterPro" id="IPR021858">
    <property type="entry name" value="Fun_TF"/>
</dbReference>
<dbReference type="SUPFAM" id="SSF57701">
    <property type="entry name" value="Zn2/Cys6 DNA-binding domain"/>
    <property type="match status" value="1"/>
</dbReference>
<dbReference type="STRING" id="669874.A0A1E4TXQ1"/>
<evidence type="ECO:0000259" key="4">
    <source>
        <dbReference type="PROSITE" id="PS50048"/>
    </source>
</evidence>
<dbReference type="AlphaFoldDB" id="A0A1E4TXQ1"/>
<dbReference type="InterPro" id="IPR036864">
    <property type="entry name" value="Zn2-C6_fun-type_DNA-bd_sf"/>
</dbReference>
<evidence type="ECO:0000313" key="6">
    <source>
        <dbReference type="Proteomes" id="UP000094236"/>
    </source>
</evidence>
<dbReference type="PROSITE" id="PS00463">
    <property type="entry name" value="ZN2_CY6_FUNGAL_1"/>
    <property type="match status" value="1"/>
</dbReference>
<dbReference type="CDD" id="cd00067">
    <property type="entry name" value="GAL4"/>
    <property type="match status" value="1"/>
</dbReference>
<evidence type="ECO:0000256" key="2">
    <source>
        <dbReference type="ARBA" id="ARBA00023242"/>
    </source>
</evidence>
<comment type="subcellular location">
    <subcellularLocation>
        <location evidence="1">Nucleus</location>
    </subcellularLocation>
</comment>
<reference evidence="6" key="1">
    <citation type="submission" date="2016-05" db="EMBL/GenBank/DDBJ databases">
        <title>Comparative genomics of biotechnologically important yeasts.</title>
        <authorList>
            <consortium name="DOE Joint Genome Institute"/>
            <person name="Riley R."/>
            <person name="Haridas S."/>
            <person name="Wolfe K.H."/>
            <person name="Lopes M.R."/>
            <person name="Hittinger C.T."/>
            <person name="Goker M."/>
            <person name="Salamov A."/>
            <person name="Wisecaver J."/>
            <person name="Long T.M."/>
            <person name="Aerts A.L."/>
            <person name="Barry K."/>
            <person name="Choi C."/>
            <person name="Clum A."/>
            <person name="Coughlan A.Y."/>
            <person name="Deshpande S."/>
            <person name="Douglass A.P."/>
            <person name="Hanson S.J."/>
            <person name="Klenk H.-P."/>
            <person name="Labutti K."/>
            <person name="Lapidus A."/>
            <person name="Lindquist E."/>
            <person name="Lipzen A."/>
            <person name="Meier-Kolthoff J.P."/>
            <person name="Ohm R.A."/>
            <person name="Otillar R.P."/>
            <person name="Pangilinan J."/>
            <person name="Peng Y."/>
            <person name="Rokas A."/>
            <person name="Rosa C.A."/>
            <person name="Scheuner C."/>
            <person name="Sibirny A.A."/>
            <person name="Slot J.C."/>
            <person name="Stielow J.B."/>
            <person name="Sun H."/>
            <person name="Kurtzman C.P."/>
            <person name="Blackwell M."/>
            <person name="Grigoriev I.V."/>
            <person name="Jeffries T.W."/>
        </authorList>
    </citation>
    <scope>NUCLEOTIDE SEQUENCE [LARGE SCALE GENOMIC DNA]</scope>
    <source>
        <strain evidence="6">NRRL Y-2460</strain>
    </source>
</reference>
<dbReference type="PANTHER" id="PTHR37534:SF46">
    <property type="entry name" value="ZN(II)2CYS6 TRANSCRIPTION FACTOR (EUROFUNG)"/>
    <property type="match status" value="1"/>
</dbReference>
<keyword evidence="2" id="KW-0539">Nucleus</keyword>
<dbReference type="Pfam" id="PF11951">
    <property type="entry name" value="Fungal_trans_2"/>
    <property type="match status" value="1"/>
</dbReference>
<feature type="region of interest" description="Disordered" evidence="3">
    <location>
        <begin position="1"/>
        <end position="27"/>
    </location>
</feature>